<dbReference type="InterPro" id="IPR011989">
    <property type="entry name" value="ARM-like"/>
</dbReference>
<dbReference type="AlphaFoldDB" id="A0A7J7J2B3"/>
<feature type="domain" description="DNA-PKcs N-terminal" evidence="1">
    <location>
        <begin position="28"/>
        <end position="553"/>
    </location>
</feature>
<name>A0A7J7J2B3_BUGNE</name>
<protein>
    <submittedName>
        <fullName evidence="2">PRKDC</fullName>
    </submittedName>
</protein>
<dbReference type="InterPro" id="IPR046804">
    <property type="entry name" value="DNA-PKcs_N"/>
</dbReference>
<accession>A0A7J7J2B3</accession>
<evidence type="ECO:0000313" key="3">
    <source>
        <dbReference type="Proteomes" id="UP000593567"/>
    </source>
</evidence>
<proteinExistence type="predicted"/>
<organism evidence="2 3">
    <name type="scientific">Bugula neritina</name>
    <name type="common">Brown bryozoan</name>
    <name type="synonym">Sertularia neritina</name>
    <dbReference type="NCBI Taxonomy" id="10212"/>
    <lineage>
        <taxon>Eukaryota</taxon>
        <taxon>Metazoa</taxon>
        <taxon>Spiralia</taxon>
        <taxon>Lophotrochozoa</taxon>
        <taxon>Bryozoa</taxon>
        <taxon>Gymnolaemata</taxon>
        <taxon>Cheilostomatida</taxon>
        <taxon>Flustrina</taxon>
        <taxon>Buguloidea</taxon>
        <taxon>Bugulidae</taxon>
        <taxon>Bugula</taxon>
    </lineage>
</organism>
<dbReference type="InterPro" id="IPR016024">
    <property type="entry name" value="ARM-type_fold"/>
</dbReference>
<dbReference type="EMBL" id="VXIV02003219">
    <property type="protein sequence ID" value="KAF6019588.1"/>
    <property type="molecule type" value="Genomic_DNA"/>
</dbReference>
<comment type="caution">
    <text evidence="2">The sequence shown here is derived from an EMBL/GenBank/DDBJ whole genome shotgun (WGS) entry which is preliminary data.</text>
</comment>
<dbReference type="OrthoDB" id="431717at2759"/>
<gene>
    <name evidence="2" type="ORF">EB796_022114</name>
</gene>
<dbReference type="SUPFAM" id="SSF48371">
    <property type="entry name" value="ARM repeat"/>
    <property type="match status" value="1"/>
</dbReference>
<evidence type="ECO:0000313" key="2">
    <source>
        <dbReference type="EMBL" id="KAF6019588.1"/>
    </source>
</evidence>
<reference evidence="2" key="1">
    <citation type="submission" date="2020-06" db="EMBL/GenBank/DDBJ databases">
        <title>Draft genome of Bugula neritina, a colonial animal packing powerful symbionts and potential medicines.</title>
        <authorList>
            <person name="Rayko M."/>
        </authorList>
    </citation>
    <scope>NUCLEOTIDE SEQUENCE [LARGE SCALE GENOMIC DNA]</scope>
    <source>
        <strain evidence="2">Kwan_BN1</strain>
    </source>
</reference>
<sequence>MMLSVHYWQILSKLCLQDVTTESSDIVISNAFDQKLGILSFLRSISAKQVLRRSISDSLDFIQSLIKKFGTQLKSFVKNIQEVCLQVYTVATVAELKCRALSTISEMLKTELATYCNDLLSVAKKLTSDFAKSDTHVKPTVKKEILVLLGQFCSCSPSSMSEISDSLAEKIISTLQYQMNRSRAPETAIISGCFLSLGYLLGPFDRSGYPDQVNTIFTCLAKGIDSSIKTTRYDIPKSALELMAKHGEQFRNHLLQNYEILYTRLREFTLMNNPEVKKIAMSATETFLRQVGAELADPWDDSLTEEKQRNIFGFFLKDFVTLMKSTSSNLRSVSQAIRSFGYFAAAFKKFQGEGEVRDMLTILLEKCIQVCTTEDETADSKAAFLPSFLQSLANIVKQIDMIDDGISESLTGIFSLTLNAYPTLAGAIHQSCTSAIIQFVYTICSMTQKPVRLLSDLVYQVLLRTCMHDPVIEGESLSILSEDGNKKISYKDYTQLWADLLSPRKYTAAIGITGVSSLENVVYGEMVKGLFRICDKLDLSTSSASVELEEGGENIIKY</sequence>
<dbReference type="Pfam" id="PF20500">
    <property type="entry name" value="DNA-PKcs_N"/>
    <property type="match status" value="1"/>
</dbReference>
<evidence type="ECO:0000259" key="1">
    <source>
        <dbReference type="Pfam" id="PF20500"/>
    </source>
</evidence>
<dbReference type="Gene3D" id="1.25.10.10">
    <property type="entry name" value="Leucine-rich Repeat Variant"/>
    <property type="match status" value="1"/>
</dbReference>
<keyword evidence="3" id="KW-1185">Reference proteome</keyword>
<dbReference type="Proteomes" id="UP000593567">
    <property type="component" value="Unassembled WGS sequence"/>
</dbReference>